<dbReference type="SUPFAM" id="SSF54197">
    <property type="entry name" value="HIT-like"/>
    <property type="match status" value="1"/>
</dbReference>
<feature type="region of interest" description="Disordered" evidence="2">
    <location>
        <begin position="43"/>
        <end position="89"/>
    </location>
</feature>
<dbReference type="InterPro" id="IPR040194">
    <property type="entry name" value="Cwf19-like"/>
</dbReference>
<gene>
    <name evidence="5" type="ORF">BN1211_3774</name>
</gene>
<feature type="domain" description="Cwf19-like protein C-terminal" evidence="3">
    <location>
        <begin position="279"/>
        <end position="375"/>
    </location>
</feature>
<dbReference type="Pfam" id="PF04676">
    <property type="entry name" value="CwfJ_C_2"/>
    <property type="match status" value="1"/>
</dbReference>
<protein>
    <submittedName>
        <fullName evidence="5">Uncharacterized protein</fullName>
    </submittedName>
</protein>
<evidence type="ECO:0000313" key="5">
    <source>
        <dbReference type="EMBL" id="CEP23240.1"/>
    </source>
</evidence>
<proteinExistence type="inferred from homology"/>
<sequence length="381" mass="44533">MDQRDRDPVGERIAKDYRERPPRKITQDELNELSARVLRNKMRGSSDVERLERRLKDYTQRFNEQSKRDRSTGTGTGERSRKTEDDMTIEEMLREERTTGGTQRSIVKNIMKDKKYSNDLEYQEENSSKLSKYIKRGDVDLRSGDYHQTKKQIDALERCQLCIENEHCCEMVSMGETVYLTLAPKPELADFTTMIVPVRHLPNTLHCDETEWDEIKQYMVALSKFYYTRFNKAVVFYENSVNKNKHAAITCVPIPMSLSSSIRGYFKAAILEEADDFEQQHSPIIDTEGKNSTDGFRHSIAKEAPYFHVWFTLNGGMGHIVEDLKSWPSGDLFARQVLGGALKVDWYIIKKQAKWENIDKRVNEFSDMFTPYDWTMELQDH</sequence>
<name>A0A0H5C541_CYBJN</name>
<dbReference type="PANTHER" id="PTHR12072:SF5">
    <property type="entry name" value="CWF19-LIKE PROTEIN 2"/>
    <property type="match status" value="1"/>
</dbReference>
<dbReference type="AlphaFoldDB" id="A0A0H5C541"/>
<evidence type="ECO:0000256" key="2">
    <source>
        <dbReference type="SAM" id="MobiDB-lite"/>
    </source>
</evidence>
<dbReference type="InterPro" id="IPR036265">
    <property type="entry name" value="HIT-like_sf"/>
</dbReference>
<evidence type="ECO:0000313" key="6">
    <source>
        <dbReference type="Proteomes" id="UP000038830"/>
    </source>
</evidence>
<evidence type="ECO:0000259" key="3">
    <source>
        <dbReference type="Pfam" id="PF04676"/>
    </source>
</evidence>
<reference evidence="6" key="1">
    <citation type="journal article" date="2015" name="J. Biotechnol.">
        <title>The structure of the Cyberlindnera jadinii genome and its relation to Candida utilis analyzed by the occurrence of single nucleotide polymorphisms.</title>
        <authorList>
            <person name="Rupp O."/>
            <person name="Brinkrolf K."/>
            <person name="Buerth C."/>
            <person name="Kunigo M."/>
            <person name="Schneider J."/>
            <person name="Jaenicke S."/>
            <person name="Goesmann A."/>
            <person name="Puehler A."/>
            <person name="Jaeger K.-E."/>
            <person name="Ernst J.F."/>
        </authorList>
    </citation>
    <scope>NUCLEOTIDE SEQUENCE [LARGE SCALE GENOMIC DNA]</scope>
    <source>
        <strain evidence="6">ATCC 18201 / CBS 1600 / BCRC 20928 / JCM 3617 / NBRC 0987 / NRRL Y-1542</strain>
    </source>
</reference>
<dbReference type="GO" id="GO:0000398">
    <property type="term" value="P:mRNA splicing, via spliceosome"/>
    <property type="evidence" value="ECO:0007669"/>
    <property type="project" value="TreeGrafter"/>
</dbReference>
<evidence type="ECO:0000256" key="1">
    <source>
        <dbReference type="ARBA" id="ARBA00006795"/>
    </source>
</evidence>
<dbReference type="Pfam" id="PF04677">
    <property type="entry name" value="CwfJ_C_1"/>
    <property type="match status" value="1"/>
</dbReference>
<dbReference type="Proteomes" id="UP000038830">
    <property type="component" value="Unassembled WGS sequence"/>
</dbReference>
<feature type="compositionally biased region" description="Basic and acidic residues" evidence="2">
    <location>
        <begin position="1"/>
        <end position="27"/>
    </location>
</feature>
<dbReference type="InterPro" id="IPR006768">
    <property type="entry name" value="Cwf19-like_C_dom-1"/>
</dbReference>
<feature type="compositionally biased region" description="Basic and acidic residues" evidence="2">
    <location>
        <begin position="44"/>
        <end position="71"/>
    </location>
</feature>
<feature type="region of interest" description="Disordered" evidence="2">
    <location>
        <begin position="1"/>
        <end position="29"/>
    </location>
</feature>
<evidence type="ECO:0000259" key="4">
    <source>
        <dbReference type="Pfam" id="PF04677"/>
    </source>
</evidence>
<dbReference type="PANTHER" id="PTHR12072">
    <property type="entry name" value="CWF19, CELL CYCLE CONTROL PROTEIN"/>
    <property type="match status" value="1"/>
</dbReference>
<dbReference type="InterPro" id="IPR006767">
    <property type="entry name" value="Cwf19-like_C_dom-2"/>
</dbReference>
<dbReference type="EMBL" id="CDQK01000004">
    <property type="protein sequence ID" value="CEP23240.1"/>
    <property type="molecule type" value="Genomic_DNA"/>
</dbReference>
<accession>A0A0H5C541</accession>
<feature type="compositionally biased region" description="Basic and acidic residues" evidence="2">
    <location>
        <begin position="78"/>
        <end position="89"/>
    </location>
</feature>
<comment type="similarity">
    <text evidence="1">Belongs to the CWF19 family.</text>
</comment>
<dbReference type="GO" id="GO:0071014">
    <property type="term" value="C:post-mRNA release spliceosomal complex"/>
    <property type="evidence" value="ECO:0007669"/>
    <property type="project" value="TreeGrafter"/>
</dbReference>
<organism evidence="5 6">
    <name type="scientific">Cyberlindnera jadinii (strain ATCC 18201 / CBS 1600 / BCRC 20928 / JCM 3617 / NBRC 0987 / NRRL Y-1542)</name>
    <name type="common">Torula yeast</name>
    <name type="synonym">Candida utilis</name>
    <dbReference type="NCBI Taxonomy" id="983966"/>
    <lineage>
        <taxon>Eukaryota</taxon>
        <taxon>Fungi</taxon>
        <taxon>Dikarya</taxon>
        <taxon>Ascomycota</taxon>
        <taxon>Saccharomycotina</taxon>
        <taxon>Saccharomycetes</taxon>
        <taxon>Phaffomycetales</taxon>
        <taxon>Phaffomycetaceae</taxon>
        <taxon>Cyberlindnera</taxon>
    </lineage>
</organism>
<feature type="domain" description="Cwf19-like C-terminal" evidence="4">
    <location>
        <begin position="148"/>
        <end position="267"/>
    </location>
</feature>